<organism evidence="2 3">
    <name type="scientific">Streptomyces narbonensis</name>
    <dbReference type="NCBI Taxonomy" id="67333"/>
    <lineage>
        <taxon>Bacteria</taxon>
        <taxon>Bacillati</taxon>
        <taxon>Actinomycetota</taxon>
        <taxon>Actinomycetes</taxon>
        <taxon>Kitasatosporales</taxon>
        <taxon>Streptomycetaceae</taxon>
        <taxon>Streptomyces</taxon>
    </lineage>
</organism>
<keyword evidence="1" id="KW-0812">Transmembrane</keyword>
<reference evidence="2 3" key="1">
    <citation type="submission" date="2024-06" db="EMBL/GenBank/DDBJ databases">
        <title>The Natural Products Discovery Center: Release of the First 8490 Sequenced Strains for Exploring Actinobacteria Biosynthetic Diversity.</title>
        <authorList>
            <person name="Kalkreuter E."/>
            <person name="Kautsar S.A."/>
            <person name="Yang D."/>
            <person name="Bader C.D."/>
            <person name="Teijaro C.N."/>
            <person name="Fluegel L."/>
            <person name="Davis C.M."/>
            <person name="Simpson J.R."/>
            <person name="Lauterbach L."/>
            <person name="Steele A.D."/>
            <person name="Gui C."/>
            <person name="Meng S."/>
            <person name="Li G."/>
            <person name="Viehrig K."/>
            <person name="Ye F."/>
            <person name="Su P."/>
            <person name="Kiefer A.F."/>
            <person name="Nichols A."/>
            <person name="Cepeda A.J."/>
            <person name="Yan W."/>
            <person name="Fan B."/>
            <person name="Jiang Y."/>
            <person name="Adhikari A."/>
            <person name="Zheng C.-J."/>
            <person name="Schuster L."/>
            <person name="Cowan T.M."/>
            <person name="Smanski M.J."/>
            <person name="Chevrette M.G."/>
            <person name="De Carvalho L.P.S."/>
            <person name="Shen B."/>
        </authorList>
    </citation>
    <scope>NUCLEOTIDE SEQUENCE [LARGE SCALE GENOMIC DNA]</scope>
    <source>
        <strain evidence="2 3">NPDC045974</strain>
    </source>
</reference>
<evidence type="ECO:0000313" key="2">
    <source>
        <dbReference type="EMBL" id="MEU7070759.1"/>
    </source>
</evidence>
<evidence type="ECO:0008006" key="4">
    <source>
        <dbReference type="Google" id="ProtNLM"/>
    </source>
</evidence>
<accession>A0ABV3C7K8</accession>
<gene>
    <name evidence="2" type="ORF">AB0A88_11525</name>
</gene>
<dbReference type="EMBL" id="JBEZAE010000005">
    <property type="protein sequence ID" value="MEU7070759.1"/>
    <property type="molecule type" value="Genomic_DNA"/>
</dbReference>
<name>A0ABV3C7K8_9ACTN</name>
<evidence type="ECO:0000256" key="1">
    <source>
        <dbReference type="SAM" id="Phobius"/>
    </source>
</evidence>
<proteinExistence type="predicted"/>
<feature type="transmembrane region" description="Helical" evidence="1">
    <location>
        <begin position="17"/>
        <end position="42"/>
    </location>
</feature>
<keyword evidence="1" id="KW-0472">Membrane</keyword>
<keyword evidence="3" id="KW-1185">Reference proteome</keyword>
<sequence length="148" mass="16597">MATVGNGKPQRPRRRTWIWVSVLATFFCGGPLAFLVWGAMVWDDIGKEKPYDCAEAMAFARGRLPAGAEDARCTERHFQDSFVTADFRMPRAEVAPWLAATYPTGTTEPTCKQDLCVDVSYDQLLYVDVQVTYEDGDTALVRVEAFDM</sequence>
<keyword evidence="1" id="KW-1133">Transmembrane helix</keyword>
<evidence type="ECO:0000313" key="3">
    <source>
        <dbReference type="Proteomes" id="UP001551329"/>
    </source>
</evidence>
<dbReference type="Proteomes" id="UP001551329">
    <property type="component" value="Unassembled WGS sequence"/>
</dbReference>
<dbReference type="RefSeq" id="WP_358471662.1">
    <property type="nucleotide sequence ID" value="NZ_JBEZAE010000005.1"/>
</dbReference>
<protein>
    <recommendedName>
        <fullName evidence="4">DUF4333 domain-containing protein</fullName>
    </recommendedName>
</protein>
<comment type="caution">
    <text evidence="2">The sequence shown here is derived from an EMBL/GenBank/DDBJ whole genome shotgun (WGS) entry which is preliminary data.</text>
</comment>